<dbReference type="EMBL" id="JACJII010000001">
    <property type="protein sequence ID" value="MBA9002770.1"/>
    <property type="molecule type" value="Genomic_DNA"/>
</dbReference>
<comment type="similarity">
    <text evidence="1">Belongs to the universal stress protein A family.</text>
</comment>
<protein>
    <submittedName>
        <fullName evidence="3">Nucleotide-binding universal stress UspA family protein</fullName>
    </submittedName>
</protein>
<gene>
    <name evidence="3" type="ORF">HNR21_001652</name>
</gene>
<comment type="caution">
    <text evidence="3">The sequence shown here is derived from an EMBL/GenBank/DDBJ whole genome shotgun (WGS) entry which is preliminary data.</text>
</comment>
<dbReference type="Gene3D" id="3.40.50.620">
    <property type="entry name" value="HUPs"/>
    <property type="match status" value="2"/>
</dbReference>
<reference evidence="3 4" key="1">
    <citation type="submission" date="2020-08" db="EMBL/GenBank/DDBJ databases">
        <title>Sequencing the genomes of 1000 actinobacteria strains.</title>
        <authorList>
            <person name="Klenk H.-P."/>
        </authorList>
    </citation>
    <scope>NUCLEOTIDE SEQUENCE [LARGE SCALE GENOMIC DNA]</scope>
    <source>
        <strain evidence="3 4">DSM 45823</strain>
    </source>
</reference>
<proteinExistence type="inferred from homology"/>
<dbReference type="RefSeq" id="WP_182704708.1">
    <property type="nucleotide sequence ID" value="NZ_JACJII010000001.1"/>
</dbReference>
<evidence type="ECO:0000313" key="3">
    <source>
        <dbReference type="EMBL" id="MBA9002770.1"/>
    </source>
</evidence>
<feature type="domain" description="UspA" evidence="2">
    <location>
        <begin position="1"/>
        <end position="139"/>
    </location>
</feature>
<evidence type="ECO:0000313" key="4">
    <source>
        <dbReference type="Proteomes" id="UP000539313"/>
    </source>
</evidence>
<feature type="domain" description="UspA" evidence="2">
    <location>
        <begin position="149"/>
        <end position="285"/>
    </location>
</feature>
<dbReference type="PRINTS" id="PR01438">
    <property type="entry name" value="UNVRSLSTRESS"/>
</dbReference>
<dbReference type="Pfam" id="PF00582">
    <property type="entry name" value="Usp"/>
    <property type="match status" value="2"/>
</dbReference>
<dbReference type="Proteomes" id="UP000539313">
    <property type="component" value="Unassembled WGS sequence"/>
</dbReference>
<dbReference type="InterPro" id="IPR006015">
    <property type="entry name" value="Universal_stress_UspA"/>
</dbReference>
<evidence type="ECO:0000256" key="1">
    <source>
        <dbReference type="ARBA" id="ARBA00008791"/>
    </source>
</evidence>
<dbReference type="PANTHER" id="PTHR46268:SF6">
    <property type="entry name" value="UNIVERSAL STRESS PROTEIN UP12"/>
    <property type="match status" value="1"/>
</dbReference>
<evidence type="ECO:0000259" key="2">
    <source>
        <dbReference type="Pfam" id="PF00582"/>
    </source>
</evidence>
<accession>A0A7W3MVP7</accession>
<dbReference type="SUPFAM" id="SSF52402">
    <property type="entry name" value="Adenine nucleotide alpha hydrolases-like"/>
    <property type="match status" value="2"/>
</dbReference>
<dbReference type="AlphaFoldDB" id="A0A7W3MVP7"/>
<keyword evidence="4" id="KW-1185">Reference proteome</keyword>
<dbReference type="InterPro" id="IPR006016">
    <property type="entry name" value="UspA"/>
</dbReference>
<dbReference type="PANTHER" id="PTHR46268">
    <property type="entry name" value="STRESS RESPONSE PROTEIN NHAX"/>
    <property type="match status" value="1"/>
</dbReference>
<organism evidence="3 4">
    <name type="scientific">Thermomonospora cellulosilytica</name>
    <dbReference type="NCBI Taxonomy" id="1411118"/>
    <lineage>
        <taxon>Bacteria</taxon>
        <taxon>Bacillati</taxon>
        <taxon>Actinomycetota</taxon>
        <taxon>Actinomycetes</taxon>
        <taxon>Streptosporangiales</taxon>
        <taxon>Thermomonosporaceae</taxon>
        <taxon>Thermomonospora</taxon>
    </lineage>
</organism>
<sequence length="289" mass="29614">MKQILVGVDGSGISLDAVEWAAREARLHDASLRIVHAVVPWLFDVPADPRVSAVREWLHDNGRAVLAKAVAAATAAEPAVKVSADLIPGGPAKVLLEAAQDADMVVVGSTGVGGIAGALLGSTALQVVSYAPCPAVAVRPPVGRAPGEVVVGVDGSTSCRSAVRFAFQEAALRGAGVRAVLAFTHPISTGPGDMQPLVYDPALLAVEQERALAESLAGHRQRHPDVAVVRQVVHARAARALAEASAGADLLVVGSRGRGGFTGLLLGSVGHAMLHHARCPVAVIRPDRP</sequence>
<name>A0A7W3MVP7_9ACTN</name>
<dbReference type="InterPro" id="IPR014729">
    <property type="entry name" value="Rossmann-like_a/b/a_fold"/>
</dbReference>